<dbReference type="EMBL" id="JACOFT010000003">
    <property type="protein sequence ID" value="MBC3811605.1"/>
    <property type="molecule type" value="Genomic_DNA"/>
</dbReference>
<protein>
    <submittedName>
        <fullName evidence="2">Uncharacterized protein</fullName>
    </submittedName>
</protein>
<comment type="caution">
    <text evidence="2">The sequence shown here is derived from an EMBL/GenBank/DDBJ whole genome shotgun (WGS) entry which is preliminary data.</text>
</comment>
<evidence type="ECO:0000313" key="3">
    <source>
        <dbReference type="Proteomes" id="UP000637632"/>
    </source>
</evidence>
<dbReference type="Proteomes" id="UP000637632">
    <property type="component" value="Unassembled WGS sequence"/>
</dbReference>
<keyword evidence="1" id="KW-1133">Transmembrane helix</keyword>
<sequence>MTVIYRHDEWDAQRTTVRLCSALLAAGVTLLLILALSRPLDIVKTSDTFVHPVSTMLLQFPLNIRLAVDAAKDAPATMAPASDAMRKVHNKSASTTVSTSAADIPESVNVPVSANANTANDSVTLDISPQSIARAYQASKSELQQRAEASGKTLENAAPGKYERLQKDLQQATIPGCADDDALKHRPAKIGGVSFIGLLAAPFWAQAAISGKCR</sequence>
<dbReference type="RefSeq" id="WP_190479013.1">
    <property type="nucleotide sequence ID" value="NZ_JACOFT010000003.1"/>
</dbReference>
<feature type="transmembrane region" description="Helical" evidence="1">
    <location>
        <begin position="16"/>
        <end position="36"/>
    </location>
</feature>
<evidence type="ECO:0000313" key="2">
    <source>
        <dbReference type="EMBL" id="MBC3811605.1"/>
    </source>
</evidence>
<proteinExistence type="predicted"/>
<keyword evidence="3" id="KW-1185">Reference proteome</keyword>
<keyword evidence="1" id="KW-0472">Membrane</keyword>
<evidence type="ECO:0000256" key="1">
    <source>
        <dbReference type="SAM" id="Phobius"/>
    </source>
</evidence>
<reference evidence="2 3" key="1">
    <citation type="submission" date="2020-08" db="EMBL/GenBank/DDBJ databases">
        <title>Novel species isolated from subtropical streams in China.</title>
        <authorList>
            <person name="Lu H."/>
        </authorList>
    </citation>
    <scope>NUCLEOTIDE SEQUENCE [LARGE SCALE GENOMIC DNA]</scope>
    <source>
        <strain evidence="2 3">CCTCC AB 2015119</strain>
    </source>
</reference>
<organism evidence="2 3">
    <name type="scientific">Undibacterium aquatile</name>
    <dbReference type="NCBI Taxonomy" id="1537398"/>
    <lineage>
        <taxon>Bacteria</taxon>
        <taxon>Pseudomonadati</taxon>
        <taxon>Pseudomonadota</taxon>
        <taxon>Betaproteobacteria</taxon>
        <taxon>Burkholderiales</taxon>
        <taxon>Oxalobacteraceae</taxon>
        <taxon>Undibacterium</taxon>
    </lineage>
</organism>
<keyword evidence="1" id="KW-0812">Transmembrane</keyword>
<gene>
    <name evidence="2" type="ORF">H8K26_09150</name>
</gene>
<accession>A0ABR6XFR3</accession>
<name>A0ABR6XFR3_9BURK</name>